<dbReference type="PANTHER" id="PTHR33408">
    <property type="entry name" value="TRANSPOSASE"/>
    <property type="match status" value="1"/>
</dbReference>
<feature type="domain" description="Transposase DDE" evidence="1">
    <location>
        <begin position="2"/>
        <end position="90"/>
    </location>
</feature>
<name>A0A1V4AV06_9BACT</name>
<feature type="non-terminal residue" evidence="2">
    <location>
        <position position="1"/>
    </location>
</feature>
<gene>
    <name evidence="2" type="ORF">AYP45_06140</name>
</gene>
<accession>A0A1V4AV06</accession>
<evidence type="ECO:0000313" key="2">
    <source>
        <dbReference type="EMBL" id="OOP56955.1"/>
    </source>
</evidence>
<evidence type="ECO:0000313" key="3">
    <source>
        <dbReference type="Proteomes" id="UP000189681"/>
    </source>
</evidence>
<sequence>GACQKRSLCTKAKARELLIDIREPLLQKMREKLISDEGRRKYFMRQYIIEPVFGHLKFNVGYRNFLLRGLEKVRAEFKLMCIGWNLKKMLKLGIRLATV</sequence>
<organism evidence="2 3">
    <name type="scientific">Candidatus Brocadia carolinensis</name>
    <dbReference type="NCBI Taxonomy" id="1004156"/>
    <lineage>
        <taxon>Bacteria</taxon>
        <taxon>Pseudomonadati</taxon>
        <taxon>Planctomycetota</taxon>
        <taxon>Candidatus Brocadiia</taxon>
        <taxon>Candidatus Brocadiales</taxon>
        <taxon>Candidatus Brocadiaceae</taxon>
        <taxon>Candidatus Brocadia</taxon>
    </lineage>
</organism>
<dbReference type="InterPro" id="IPR025668">
    <property type="entry name" value="Tnp_DDE_dom"/>
</dbReference>
<proteinExistence type="predicted"/>
<dbReference type="Pfam" id="PF13751">
    <property type="entry name" value="DDE_Tnp_1_6"/>
    <property type="match status" value="1"/>
</dbReference>
<dbReference type="Proteomes" id="UP000189681">
    <property type="component" value="Unassembled WGS sequence"/>
</dbReference>
<dbReference type="PANTHER" id="PTHR33408:SF2">
    <property type="entry name" value="TRANSPOSASE DDE DOMAIN-CONTAINING PROTEIN"/>
    <property type="match status" value="1"/>
</dbReference>
<reference evidence="2 3" key="1">
    <citation type="journal article" date="2017" name="Water Res.">
        <title>Discovery and metagenomic analysis of an anammox bacterial enrichment related to Candidatus "Brocadia caroliniensis" in a full-scale glycerol-fed nitritation-denitritation separate centrate treatment process.</title>
        <authorList>
            <person name="Park H."/>
            <person name="Brotto A.C."/>
            <person name="van Loosdrecht M.C."/>
            <person name="Chandran K."/>
        </authorList>
    </citation>
    <scope>NUCLEOTIDE SEQUENCE [LARGE SCALE GENOMIC DNA]</scope>
    <source>
        <strain evidence="2">26THWARD</strain>
    </source>
</reference>
<dbReference type="EMBL" id="AYTS01000054">
    <property type="protein sequence ID" value="OOP56955.1"/>
    <property type="molecule type" value="Genomic_DNA"/>
</dbReference>
<comment type="caution">
    <text evidence="2">The sequence shown here is derived from an EMBL/GenBank/DDBJ whole genome shotgun (WGS) entry which is preliminary data.</text>
</comment>
<dbReference type="STRING" id="1004156.AYP45_06140"/>
<evidence type="ECO:0000259" key="1">
    <source>
        <dbReference type="Pfam" id="PF13751"/>
    </source>
</evidence>
<dbReference type="AlphaFoldDB" id="A0A1V4AV06"/>
<protein>
    <recommendedName>
        <fullName evidence="1">Transposase DDE domain-containing protein</fullName>
    </recommendedName>
</protein>